<gene>
    <name evidence="2" type="ORF">HID58_006796</name>
</gene>
<protein>
    <recommendedName>
        <fullName evidence="4">Transmembrane protein</fullName>
    </recommendedName>
</protein>
<keyword evidence="1" id="KW-0812">Transmembrane</keyword>
<keyword evidence="1" id="KW-0472">Membrane</keyword>
<keyword evidence="1" id="KW-1133">Transmembrane helix</keyword>
<evidence type="ECO:0000256" key="1">
    <source>
        <dbReference type="SAM" id="Phobius"/>
    </source>
</evidence>
<sequence length="309" mass="33984">MEDARWLFEAPFGSSRKDMRCSPLASLVGFVLCWFCEFGGWGLRLRWCLSIAALWRSAVPLPFQAVSCPGGGSCSLRSSRRSSVPVLTRASLGGGFLCRKALSVVFSGDGGHGVSSGYVLDALVQGNRWSGFGSGVLWLGARFARWWDRRLLCGSGVMFKPVLEPLKVSGQARAYVFPVCDHSEDDCLGLFVEECLQIFFLVSGALQVLSLTSFLAFFNSSSFVAHRCFGDFNSRLGSAFKVMAFSTWFWLCLKRFVAMVFFFNGEASRADGHFLSLGLIVLQSLCCWSILIGRLSSYCLDVPLKPPVV</sequence>
<evidence type="ECO:0008006" key="4">
    <source>
        <dbReference type="Google" id="ProtNLM"/>
    </source>
</evidence>
<feature type="transmembrane region" description="Helical" evidence="1">
    <location>
        <begin position="274"/>
        <end position="295"/>
    </location>
</feature>
<dbReference type="EMBL" id="JAGKQM010000002">
    <property type="protein sequence ID" value="KAH0939335.1"/>
    <property type="molecule type" value="Genomic_DNA"/>
</dbReference>
<feature type="transmembrane region" description="Helical" evidence="1">
    <location>
        <begin position="239"/>
        <end position="262"/>
    </location>
</feature>
<evidence type="ECO:0000313" key="2">
    <source>
        <dbReference type="EMBL" id="KAH0939335.1"/>
    </source>
</evidence>
<dbReference type="Proteomes" id="UP000824890">
    <property type="component" value="Unassembled WGS sequence"/>
</dbReference>
<reference evidence="2 3" key="1">
    <citation type="submission" date="2021-05" db="EMBL/GenBank/DDBJ databases">
        <title>Genome Assembly of Synthetic Allotetraploid Brassica napus Reveals Homoeologous Exchanges between Subgenomes.</title>
        <authorList>
            <person name="Davis J.T."/>
        </authorList>
    </citation>
    <scope>NUCLEOTIDE SEQUENCE [LARGE SCALE GENOMIC DNA]</scope>
    <source>
        <strain evidence="3">cv. Da-Ae</strain>
        <tissue evidence="2">Seedling</tissue>
    </source>
</reference>
<feature type="transmembrane region" description="Helical" evidence="1">
    <location>
        <begin position="198"/>
        <end position="218"/>
    </location>
</feature>
<comment type="caution">
    <text evidence="2">The sequence shown here is derived from an EMBL/GenBank/DDBJ whole genome shotgun (WGS) entry which is preliminary data.</text>
</comment>
<accession>A0ABQ8ECF4</accession>
<proteinExistence type="predicted"/>
<keyword evidence="3" id="KW-1185">Reference proteome</keyword>
<organism evidence="2 3">
    <name type="scientific">Brassica napus</name>
    <name type="common">Rape</name>
    <dbReference type="NCBI Taxonomy" id="3708"/>
    <lineage>
        <taxon>Eukaryota</taxon>
        <taxon>Viridiplantae</taxon>
        <taxon>Streptophyta</taxon>
        <taxon>Embryophyta</taxon>
        <taxon>Tracheophyta</taxon>
        <taxon>Spermatophyta</taxon>
        <taxon>Magnoliopsida</taxon>
        <taxon>eudicotyledons</taxon>
        <taxon>Gunneridae</taxon>
        <taxon>Pentapetalae</taxon>
        <taxon>rosids</taxon>
        <taxon>malvids</taxon>
        <taxon>Brassicales</taxon>
        <taxon>Brassicaceae</taxon>
        <taxon>Brassiceae</taxon>
        <taxon>Brassica</taxon>
    </lineage>
</organism>
<evidence type="ECO:0000313" key="3">
    <source>
        <dbReference type="Proteomes" id="UP000824890"/>
    </source>
</evidence>
<name>A0ABQ8ECF4_BRANA</name>
<feature type="transmembrane region" description="Helical" evidence="1">
    <location>
        <begin position="21"/>
        <end position="43"/>
    </location>
</feature>